<evidence type="ECO:0000313" key="1">
    <source>
        <dbReference type="EMBL" id="KAG6011728.1"/>
    </source>
</evidence>
<gene>
    <name evidence="1" type="ORF">E4U43_008155</name>
</gene>
<dbReference type="EMBL" id="SRPW01000838">
    <property type="protein sequence ID" value="KAG6011728.1"/>
    <property type="molecule type" value="Genomic_DNA"/>
</dbReference>
<evidence type="ECO:0000313" key="2">
    <source>
        <dbReference type="Proteomes" id="UP000748025"/>
    </source>
</evidence>
<comment type="caution">
    <text evidence="1">The sequence shown here is derived from an EMBL/GenBank/DDBJ whole genome shotgun (WGS) entry which is preliminary data.</text>
</comment>
<name>A0A9P7T119_9HYPO</name>
<sequence>MSQSSILLPAFSIKSKSQNIILTSTGELDLHLPRSCGVIGTVMELEQLAEKAKLWIAKQGLCHFMIDFAVNGISVSDADTLHHLDAVIARCDIWKRLELGLVPVTESRGERTNRVAYSIQHSDLSSALAPPDTASAAIFRSVLYSVDLLTSQPGATCIWKSEGAQRRPHFKKTKLCNDENEEYNKLASADRKAVDDFLENMQANVEIYSPSSLPNKRRRLENRPKDDAFSAHVDVLLSTWLECVVLGRRGRQCSKAVALTPSTAAAPLSQLAPGVFNMPYLKNISAKREFISRISTSLARMSNAESPSLRKKVQRLGAIIEEQGASRTREQSDHVRAGIELKIWGILSAESSEPERRTRSRPTTTSIQLVPLSQTYKVNLHENPAMISKSSSSL</sequence>
<reference evidence="1" key="1">
    <citation type="journal article" date="2020" name="bioRxiv">
        <title>Whole genome comparisons of ergot fungi reveals the divergence and evolution of species within the genus Claviceps are the result of varying mechanisms driving genome evolution and host range expansion.</title>
        <authorList>
            <person name="Wyka S.A."/>
            <person name="Mondo S.J."/>
            <person name="Liu M."/>
            <person name="Dettman J."/>
            <person name="Nalam V."/>
            <person name="Broders K.D."/>
        </authorList>
    </citation>
    <scope>NUCLEOTIDE SEQUENCE</scope>
    <source>
        <strain evidence="1">CCC 602</strain>
    </source>
</reference>
<dbReference type="OrthoDB" id="4898608at2759"/>
<protein>
    <submittedName>
        <fullName evidence="1">Uncharacterized protein</fullName>
    </submittedName>
</protein>
<accession>A0A9P7T119</accession>
<proteinExistence type="predicted"/>
<dbReference type="Proteomes" id="UP000748025">
    <property type="component" value="Unassembled WGS sequence"/>
</dbReference>
<organism evidence="1 2">
    <name type="scientific">Claviceps pusilla</name>
    <dbReference type="NCBI Taxonomy" id="123648"/>
    <lineage>
        <taxon>Eukaryota</taxon>
        <taxon>Fungi</taxon>
        <taxon>Dikarya</taxon>
        <taxon>Ascomycota</taxon>
        <taxon>Pezizomycotina</taxon>
        <taxon>Sordariomycetes</taxon>
        <taxon>Hypocreomycetidae</taxon>
        <taxon>Hypocreales</taxon>
        <taxon>Clavicipitaceae</taxon>
        <taxon>Claviceps</taxon>
    </lineage>
</organism>
<keyword evidence="2" id="KW-1185">Reference proteome</keyword>
<dbReference type="AlphaFoldDB" id="A0A9P7T119"/>